<reference evidence="1" key="2">
    <citation type="journal article" date="2021" name="Genome Biol. Evol.">
        <title>Developing a high-quality reference genome for a parasitic bivalve with doubly uniparental inheritance (Bivalvia: Unionida).</title>
        <authorList>
            <person name="Smith C.H."/>
        </authorList>
    </citation>
    <scope>NUCLEOTIDE SEQUENCE</scope>
    <source>
        <strain evidence="1">CHS0354</strain>
        <tissue evidence="1">Mantle</tissue>
    </source>
</reference>
<dbReference type="Proteomes" id="UP001195483">
    <property type="component" value="Unassembled WGS sequence"/>
</dbReference>
<gene>
    <name evidence="1" type="ORF">CHS0354_030903</name>
</gene>
<evidence type="ECO:0000313" key="2">
    <source>
        <dbReference type="Proteomes" id="UP001195483"/>
    </source>
</evidence>
<evidence type="ECO:0000313" key="1">
    <source>
        <dbReference type="EMBL" id="KAK3586387.1"/>
    </source>
</evidence>
<reference evidence="1" key="1">
    <citation type="journal article" date="2021" name="Genome Biol. Evol.">
        <title>A High-Quality Reference Genome for a Parasitic Bivalve with Doubly Uniparental Inheritance (Bivalvia: Unionida).</title>
        <authorList>
            <person name="Smith C.H."/>
        </authorList>
    </citation>
    <scope>NUCLEOTIDE SEQUENCE</scope>
    <source>
        <strain evidence="1">CHS0354</strain>
    </source>
</reference>
<dbReference type="AlphaFoldDB" id="A0AAE0S6N2"/>
<dbReference type="EMBL" id="JAEAOA010001841">
    <property type="protein sequence ID" value="KAK3586387.1"/>
    <property type="molecule type" value="Genomic_DNA"/>
</dbReference>
<sequence>MTVVFELTMLVRVDEVPAKELTMKFTMTALVLALETVKLMMELATELFGRRPYSRVKCVCLDGGRTA</sequence>
<feature type="non-terminal residue" evidence="1">
    <location>
        <position position="67"/>
    </location>
</feature>
<keyword evidence="2" id="KW-1185">Reference proteome</keyword>
<proteinExistence type="predicted"/>
<organism evidence="1 2">
    <name type="scientific">Potamilus streckersoni</name>
    <dbReference type="NCBI Taxonomy" id="2493646"/>
    <lineage>
        <taxon>Eukaryota</taxon>
        <taxon>Metazoa</taxon>
        <taxon>Spiralia</taxon>
        <taxon>Lophotrochozoa</taxon>
        <taxon>Mollusca</taxon>
        <taxon>Bivalvia</taxon>
        <taxon>Autobranchia</taxon>
        <taxon>Heteroconchia</taxon>
        <taxon>Palaeoheterodonta</taxon>
        <taxon>Unionida</taxon>
        <taxon>Unionoidea</taxon>
        <taxon>Unionidae</taxon>
        <taxon>Ambleminae</taxon>
        <taxon>Lampsilini</taxon>
        <taxon>Potamilus</taxon>
    </lineage>
</organism>
<reference evidence="1" key="3">
    <citation type="submission" date="2023-05" db="EMBL/GenBank/DDBJ databases">
        <authorList>
            <person name="Smith C.H."/>
        </authorList>
    </citation>
    <scope>NUCLEOTIDE SEQUENCE</scope>
    <source>
        <strain evidence="1">CHS0354</strain>
        <tissue evidence="1">Mantle</tissue>
    </source>
</reference>
<comment type="caution">
    <text evidence="1">The sequence shown here is derived from an EMBL/GenBank/DDBJ whole genome shotgun (WGS) entry which is preliminary data.</text>
</comment>
<name>A0AAE0S6N2_9BIVA</name>
<accession>A0AAE0S6N2</accession>
<protein>
    <submittedName>
        <fullName evidence="1">Uncharacterized protein</fullName>
    </submittedName>
</protein>